<dbReference type="InterPro" id="IPR000594">
    <property type="entry name" value="ThiF_NAD_FAD-bd"/>
</dbReference>
<keyword evidence="15" id="KW-1185">Reference proteome</keyword>
<evidence type="ECO:0000259" key="11">
    <source>
        <dbReference type="Pfam" id="PF00899"/>
    </source>
</evidence>
<dbReference type="PIRSF" id="PIRSF039133">
    <property type="entry name" value="SUMO_E1B"/>
    <property type="match status" value="1"/>
</dbReference>
<keyword evidence="2 5" id="KW-0547">Nucleotide-binding</keyword>
<dbReference type="OrthoDB" id="10255449at2759"/>
<dbReference type="RefSeq" id="XP_018733827.1">
    <property type="nucleotide sequence ID" value="XM_018881215.1"/>
</dbReference>
<dbReference type="Pfam" id="PF14732">
    <property type="entry name" value="UAE_UbL"/>
    <property type="match status" value="1"/>
</dbReference>
<evidence type="ECO:0000256" key="2">
    <source>
        <dbReference type="ARBA" id="ARBA00022741"/>
    </source>
</evidence>
<gene>
    <name evidence="14" type="primary">UBA2</name>
    <name evidence="14" type="ORF">AWJ20_4156</name>
</gene>
<evidence type="ECO:0000256" key="8">
    <source>
        <dbReference type="PIRSR" id="PIRSR039133-3"/>
    </source>
</evidence>
<keyword evidence="4 5" id="KW-0067">ATP-binding</keyword>
<feature type="domain" description="THIF-type NAD/FAD binding fold" evidence="11">
    <location>
        <begin position="6"/>
        <end position="339"/>
    </location>
</feature>
<dbReference type="GO" id="GO:0005524">
    <property type="term" value="F:ATP binding"/>
    <property type="evidence" value="ECO:0007669"/>
    <property type="project" value="UniProtKB-UniRule"/>
</dbReference>
<feature type="active site" description="Glycyl thioester intermediate" evidence="6">
    <location>
        <position position="77"/>
    </location>
</feature>
<dbReference type="Pfam" id="PF00899">
    <property type="entry name" value="ThiF"/>
    <property type="match status" value="1"/>
</dbReference>
<comment type="similarity">
    <text evidence="1 5">Belongs to the ubiquitin-activating E1 family.</text>
</comment>
<dbReference type="InterPro" id="IPR045886">
    <property type="entry name" value="ThiF/MoeB/HesA"/>
</dbReference>
<evidence type="ECO:0000256" key="10">
    <source>
        <dbReference type="SAM" id="MobiDB-lite"/>
    </source>
</evidence>
<reference evidence="14 15" key="1">
    <citation type="submission" date="2016-02" db="EMBL/GenBank/DDBJ databases">
        <title>Complete genome sequence and transcriptome regulation of the pentose utilising yeast Sugiyamaella lignohabitans.</title>
        <authorList>
            <person name="Bellasio M."/>
            <person name="Peymann A."/>
            <person name="Valli M."/>
            <person name="Sipitzky M."/>
            <person name="Graf A."/>
            <person name="Sauer M."/>
            <person name="Marx H."/>
            <person name="Mattanovich D."/>
        </authorList>
    </citation>
    <scope>NUCLEOTIDE SEQUENCE [LARGE SCALE GENOMIC DNA]</scope>
    <source>
        <strain evidence="14 15">CBS 10342</strain>
    </source>
</reference>
<organism evidence="14 15">
    <name type="scientific">Sugiyamaella lignohabitans</name>
    <dbReference type="NCBI Taxonomy" id="796027"/>
    <lineage>
        <taxon>Eukaryota</taxon>
        <taxon>Fungi</taxon>
        <taxon>Dikarya</taxon>
        <taxon>Ascomycota</taxon>
        <taxon>Saccharomycotina</taxon>
        <taxon>Dipodascomycetes</taxon>
        <taxon>Dipodascales</taxon>
        <taxon>Trichomonascaceae</taxon>
        <taxon>Sugiyamaella</taxon>
    </lineage>
</organism>
<feature type="binding site" evidence="8">
    <location>
        <position position="62"/>
    </location>
    <ligand>
        <name>Zn(2+)</name>
        <dbReference type="ChEBI" id="CHEBI:29105"/>
    </ligand>
</feature>
<evidence type="ECO:0000256" key="3">
    <source>
        <dbReference type="ARBA" id="ARBA00022786"/>
    </source>
</evidence>
<name>A0A167C8D8_9ASCO</name>
<dbReference type="GO" id="GO:0019948">
    <property type="term" value="F:SUMO activating enzyme activity"/>
    <property type="evidence" value="ECO:0007669"/>
    <property type="project" value="UniProtKB-UniRule"/>
</dbReference>
<evidence type="ECO:0000256" key="9">
    <source>
        <dbReference type="SAM" id="Coils"/>
    </source>
</evidence>
<dbReference type="KEGG" id="slb:AWJ20_4156"/>
<dbReference type="GO" id="GO:0016925">
    <property type="term" value="P:protein sumoylation"/>
    <property type="evidence" value="ECO:0007669"/>
    <property type="project" value="UniProtKB-UniRule"/>
</dbReference>
<evidence type="ECO:0000313" key="15">
    <source>
        <dbReference type="Proteomes" id="UP000189580"/>
    </source>
</evidence>
<feature type="region of interest" description="Disordered" evidence="10">
    <location>
        <begin position="444"/>
        <end position="489"/>
    </location>
</feature>
<feature type="domain" description="Ubiquitin-activating enzyme SCCH" evidence="12">
    <location>
        <begin position="216"/>
        <end position="277"/>
    </location>
</feature>
<keyword evidence="5 8" id="KW-0479">Metal-binding</keyword>
<proteinExistence type="inferred from homology"/>
<dbReference type="SUPFAM" id="SSF69572">
    <property type="entry name" value="Activating enzymes of the ubiquitin-like proteins"/>
    <property type="match status" value="1"/>
</dbReference>
<keyword evidence="5 8" id="KW-0862">Zinc</keyword>
<dbReference type="InterPro" id="IPR030661">
    <property type="entry name" value="Uba2"/>
</dbReference>
<dbReference type="PANTHER" id="PTHR10953">
    <property type="entry name" value="UBIQUITIN-ACTIVATING ENZYME E1"/>
    <property type="match status" value="1"/>
</dbReference>
<evidence type="ECO:0000256" key="1">
    <source>
        <dbReference type="ARBA" id="ARBA00005673"/>
    </source>
</evidence>
<evidence type="ECO:0000313" key="14">
    <source>
        <dbReference type="EMBL" id="ANB11350.1"/>
    </source>
</evidence>
<protein>
    <recommendedName>
        <fullName evidence="5">Ubiquitin-activating enzyme E1-like</fullName>
    </recommendedName>
</protein>
<dbReference type="InterPro" id="IPR035985">
    <property type="entry name" value="Ubiquitin-activating_enz"/>
</dbReference>
<feature type="binding site" evidence="7">
    <location>
        <begin position="21"/>
        <end position="26"/>
    </location>
    <ligand>
        <name>ATP</name>
        <dbReference type="ChEBI" id="CHEBI:30616"/>
    </ligand>
</feature>
<evidence type="ECO:0000259" key="13">
    <source>
        <dbReference type="Pfam" id="PF14732"/>
    </source>
</evidence>
<dbReference type="GO" id="GO:0046872">
    <property type="term" value="F:metal ion binding"/>
    <property type="evidence" value="ECO:0007669"/>
    <property type="project" value="UniProtKB-KW"/>
</dbReference>
<evidence type="ECO:0000259" key="12">
    <source>
        <dbReference type="Pfam" id="PF10585"/>
    </source>
</evidence>
<keyword evidence="9" id="KW-0175">Coiled coil</keyword>
<feature type="coiled-coil region" evidence="9">
    <location>
        <begin position="121"/>
        <end position="148"/>
    </location>
</feature>
<dbReference type="Proteomes" id="UP000189580">
    <property type="component" value="Chromosome c"/>
</dbReference>
<dbReference type="InterPro" id="IPR023318">
    <property type="entry name" value="Ub_act_enz_dom_a_sf"/>
</dbReference>
<dbReference type="Gene3D" id="3.10.290.20">
    <property type="entry name" value="Ubiquitin-like 2 activating enzyme e1b. Chain: B, domain 3"/>
    <property type="match status" value="1"/>
</dbReference>
<dbReference type="Gene3D" id="1.10.10.520">
    <property type="entry name" value="Ubiquitin activating enzymes (Uba3). Chain: B, domain 2"/>
    <property type="match status" value="1"/>
</dbReference>
<dbReference type="PANTHER" id="PTHR10953:SF5">
    <property type="entry name" value="SUMO-ACTIVATING ENZYME SUBUNIT 2"/>
    <property type="match status" value="1"/>
</dbReference>
<comment type="pathway">
    <text evidence="5">Protein modification; protein sumoylation.</text>
</comment>
<dbReference type="GO" id="GO:0031510">
    <property type="term" value="C:SUMO activating enzyme complex"/>
    <property type="evidence" value="ECO:0007669"/>
    <property type="project" value="UniProtKB-UniRule"/>
</dbReference>
<sequence>MDKEYGVKWFKSFDIVYNALDNVEARRHVNKLCLVADVPLIESGTAGFNGQVQVIIPGKTECYDCQPKPVPKTFAVCTIRSTPSQPIHCIVWAKSYLFSQLFDQDCEENEQDGDEDAAAASGEDKEELIKLKKERNELKNLQESILDDDFGKKMFDKVFGADIQRLLSMETMWKTRKAPIPLSYEDLTQQVQDAKIDDSVLKKDQKVWSLAENFYVLNHSLKRLQDRLKQQKKDFPDQSASLSFDKDDIDTLEFVAAAANIRSFIFSIQLKSEFDVKQIAGNIIPAIATTNAIVAGICVLQSLLVLEDKLDDARNVFLSRLPTYLVQSVKLQPPNPECAVSGVARTVIKTDPTKLTLGALIDSLLKVDLGYSDEVSVVTDQLLFDPDYDDNINKTLANLKITDGSFLTVIDEEDDGKVNLELYIDGDSSIGDKPYVLSEKPVIGRKPAKEAEPEEDEILLEGAEPTLKRKLSEDADTGNPDTKKARVSETEMDDLIIIDDDDDDAIEIID</sequence>
<feature type="domain" description="Ubiquitin/SUMO-activating enzyme ubiquitin-like" evidence="13">
    <location>
        <begin position="349"/>
        <end position="425"/>
    </location>
</feature>
<feature type="binding site" evidence="8">
    <location>
        <position position="65"/>
    </location>
    <ligand>
        <name>Zn(2+)</name>
        <dbReference type="ChEBI" id="CHEBI:29105"/>
    </ligand>
</feature>
<dbReference type="GO" id="GO:0005737">
    <property type="term" value="C:cytoplasm"/>
    <property type="evidence" value="ECO:0007669"/>
    <property type="project" value="TreeGrafter"/>
</dbReference>
<dbReference type="GeneID" id="30036257"/>
<evidence type="ECO:0000256" key="5">
    <source>
        <dbReference type="PIRNR" id="PIRNR039133"/>
    </source>
</evidence>
<accession>A0A167C8D8</accession>
<evidence type="ECO:0000256" key="4">
    <source>
        <dbReference type="ARBA" id="ARBA00022840"/>
    </source>
</evidence>
<keyword evidence="3 5" id="KW-0833">Ubl conjugation pathway</keyword>
<feature type="binding site" evidence="8">
    <location>
        <position position="338"/>
    </location>
    <ligand>
        <name>Zn(2+)</name>
        <dbReference type="ChEBI" id="CHEBI:29105"/>
    </ligand>
</feature>
<dbReference type="Pfam" id="PF10585">
    <property type="entry name" value="UBA_E1_SCCH"/>
    <property type="match status" value="1"/>
</dbReference>
<dbReference type="UniPathway" id="UPA00886"/>
<dbReference type="InterPro" id="IPR028077">
    <property type="entry name" value="UAE_UbL_dom"/>
</dbReference>
<dbReference type="InterPro" id="IPR019572">
    <property type="entry name" value="UBA_E1_SCCH"/>
</dbReference>
<dbReference type="EMBL" id="CP014500">
    <property type="protein sequence ID" value="ANB11350.1"/>
    <property type="molecule type" value="Genomic_DNA"/>
</dbReference>
<comment type="subunit">
    <text evidence="5">Heterodimer.</text>
</comment>
<evidence type="ECO:0000256" key="6">
    <source>
        <dbReference type="PIRSR" id="PIRSR039133-1"/>
    </source>
</evidence>
<evidence type="ECO:0000256" key="7">
    <source>
        <dbReference type="PIRSR" id="PIRSR039133-2"/>
    </source>
</evidence>
<dbReference type="AlphaFoldDB" id="A0A167C8D8"/>